<keyword evidence="4" id="KW-0808">Transferase</keyword>
<dbReference type="PANTHER" id="PTHR43071">
    <property type="entry name" value="2-AMINO-4-HYDROXY-6-HYDROXYMETHYLDIHYDROPTERIDINE PYROPHOSPHOKINASE"/>
    <property type="match status" value="1"/>
</dbReference>
<gene>
    <name evidence="10" type="ORF">JCM16418_4804</name>
</gene>
<proteinExistence type="predicted"/>
<name>W7YQ05_9BACL</name>
<keyword evidence="8" id="KW-0289">Folate biosynthesis</keyword>
<feature type="domain" description="7,8-dihydro-6-hydroxymethylpterin-pyrophosphokinase" evidence="9">
    <location>
        <begin position="96"/>
        <end position="107"/>
    </location>
</feature>
<keyword evidence="5" id="KW-0547">Nucleotide-binding</keyword>
<evidence type="ECO:0000256" key="4">
    <source>
        <dbReference type="ARBA" id="ARBA00022679"/>
    </source>
</evidence>
<evidence type="ECO:0000256" key="2">
    <source>
        <dbReference type="ARBA" id="ARBA00005051"/>
    </source>
</evidence>
<protein>
    <recommendedName>
        <fullName evidence="3">2-amino-4-hydroxy-6-hydroxymethyldihydropteridine diphosphokinase</fullName>
        <ecNumber evidence="3">2.7.6.3</ecNumber>
    </recommendedName>
</protein>
<comment type="caution">
    <text evidence="10">The sequence shown here is derived from an EMBL/GenBank/DDBJ whole genome shotgun (WGS) entry which is preliminary data.</text>
</comment>
<dbReference type="RefSeq" id="WP_036653135.1">
    <property type="nucleotide sequence ID" value="NZ_BAVZ01000028.1"/>
</dbReference>
<evidence type="ECO:0000256" key="5">
    <source>
        <dbReference type="ARBA" id="ARBA00022741"/>
    </source>
</evidence>
<dbReference type="Pfam" id="PF01288">
    <property type="entry name" value="HPPK"/>
    <property type="match status" value="1"/>
</dbReference>
<organism evidence="10 11">
    <name type="scientific">Paenibacillus pini JCM 16418</name>
    <dbReference type="NCBI Taxonomy" id="1236976"/>
    <lineage>
        <taxon>Bacteria</taxon>
        <taxon>Bacillati</taxon>
        <taxon>Bacillota</taxon>
        <taxon>Bacilli</taxon>
        <taxon>Bacillales</taxon>
        <taxon>Paenibacillaceae</taxon>
        <taxon>Paenibacillus</taxon>
    </lineage>
</organism>
<dbReference type="GO" id="GO:0003848">
    <property type="term" value="F:2-amino-4-hydroxy-6-hydroxymethyldihydropteridine diphosphokinase activity"/>
    <property type="evidence" value="ECO:0007669"/>
    <property type="project" value="UniProtKB-EC"/>
</dbReference>
<sequence>MNAHPTSESSEAYIALGANLGDREDTLMEAVRKLDAHADITVLRCSNLYETEPVGYVDQPYFLNMVVAVHTSLKPHELLNVMQNIEKELGRVRHIHWGPRTVDLDLLWIEGRSEDTPDLLLPHPRMFERAFVLVPLSDIVPIDESSQLYTEMKAALEQLNDGKEGLQLWKTCTWRSVSAPSGN</sequence>
<dbReference type="InterPro" id="IPR000550">
    <property type="entry name" value="Hppk"/>
</dbReference>
<dbReference type="PROSITE" id="PS00794">
    <property type="entry name" value="HPPK"/>
    <property type="match status" value="1"/>
</dbReference>
<dbReference type="Gene3D" id="3.30.70.560">
    <property type="entry name" value="7,8-Dihydro-6-hydroxymethylpterin-pyrophosphokinase HPPK"/>
    <property type="match status" value="1"/>
</dbReference>
<comment type="pathway">
    <text evidence="2">Cofactor biosynthesis; tetrahydrofolate biosynthesis; 2-amino-4-hydroxy-6-hydroxymethyl-7,8-dihydropteridine diphosphate from 7,8-dihydroneopterin triphosphate: step 4/4.</text>
</comment>
<evidence type="ECO:0000256" key="1">
    <source>
        <dbReference type="ARBA" id="ARBA00000198"/>
    </source>
</evidence>
<dbReference type="UniPathway" id="UPA00077">
    <property type="reaction ID" value="UER00155"/>
</dbReference>
<dbReference type="GO" id="GO:0005524">
    <property type="term" value="F:ATP binding"/>
    <property type="evidence" value="ECO:0007669"/>
    <property type="project" value="UniProtKB-KW"/>
</dbReference>
<evidence type="ECO:0000313" key="11">
    <source>
        <dbReference type="Proteomes" id="UP000019364"/>
    </source>
</evidence>
<evidence type="ECO:0000256" key="3">
    <source>
        <dbReference type="ARBA" id="ARBA00013253"/>
    </source>
</evidence>
<dbReference type="PANTHER" id="PTHR43071:SF1">
    <property type="entry name" value="2-AMINO-4-HYDROXY-6-HYDROXYMETHYLDIHYDROPTERIDINE PYROPHOSPHOKINASE"/>
    <property type="match status" value="1"/>
</dbReference>
<dbReference type="OrthoDB" id="9808041at2"/>
<dbReference type="GO" id="GO:0046654">
    <property type="term" value="P:tetrahydrofolate biosynthetic process"/>
    <property type="evidence" value="ECO:0007669"/>
    <property type="project" value="UniProtKB-UniPathway"/>
</dbReference>
<dbReference type="STRING" id="1236976.JCM16418_4804"/>
<evidence type="ECO:0000313" key="10">
    <source>
        <dbReference type="EMBL" id="GAF10592.1"/>
    </source>
</evidence>
<comment type="catalytic activity">
    <reaction evidence="1">
        <text>6-hydroxymethyl-7,8-dihydropterin + ATP = (7,8-dihydropterin-6-yl)methyl diphosphate + AMP + H(+)</text>
        <dbReference type="Rhea" id="RHEA:11412"/>
        <dbReference type="ChEBI" id="CHEBI:15378"/>
        <dbReference type="ChEBI" id="CHEBI:30616"/>
        <dbReference type="ChEBI" id="CHEBI:44841"/>
        <dbReference type="ChEBI" id="CHEBI:72950"/>
        <dbReference type="ChEBI" id="CHEBI:456215"/>
        <dbReference type="EC" id="2.7.6.3"/>
    </reaction>
</comment>
<keyword evidence="11" id="KW-1185">Reference proteome</keyword>
<dbReference type="GO" id="GO:0046656">
    <property type="term" value="P:folic acid biosynthetic process"/>
    <property type="evidence" value="ECO:0007669"/>
    <property type="project" value="UniProtKB-KW"/>
</dbReference>
<accession>W7YQ05</accession>
<dbReference type="SUPFAM" id="SSF55083">
    <property type="entry name" value="6-hydroxymethyl-7,8-dihydropterin pyrophosphokinase, HPPK"/>
    <property type="match status" value="1"/>
</dbReference>
<dbReference type="eggNOG" id="COG0801">
    <property type="taxonomic scope" value="Bacteria"/>
</dbReference>
<dbReference type="EMBL" id="BAVZ01000028">
    <property type="protein sequence ID" value="GAF10592.1"/>
    <property type="molecule type" value="Genomic_DNA"/>
</dbReference>
<evidence type="ECO:0000256" key="6">
    <source>
        <dbReference type="ARBA" id="ARBA00022777"/>
    </source>
</evidence>
<evidence type="ECO:0000256" key="7">
    <source>
        <dbReference type="ARBA" id="ARBA00022840"/>
    </source>
</evidence>
<dbReference type="Proteomes" id="UP000019364">
    <property type="component" value="Unassembled WGS sequence"/>
</dbReference>
<evidence type="ECO:0000256" key="8">
    <source>
        <dbReference type="ARBA" id="ARBA00022909"/>
    </source>
</evidence>
<dbReference type="AlphaFoldDB" id="W7YQ05"/>
<dbReference type="NCBIfam" id="TIGR01498">
    <property type="entry name" value="folK"/>
    <property type="match status" value="1"/>
</dbReference>
<keyword evidence="7" id="KW-0067">ATP-binding</keyword>
<keyword evidence="6 10" id="KW-0418">Kinase</keyword>
<dbReference type="EC" id="2.7.6.3" evidence="3"/>
<evidence type="ECO:0000259" key="9">
    <source>
        <dbReference type="PROSITE" id="PS00794"/>
    </source>
</evidence>
<dbReference type="InterPro" id="IPR035907">
    <property type="entry name" value="Hppk_sf"/>
</dbReference>
<reference evidence="10 11" key="1">
    <citation type="journal article" date="2014" name="Genome Announc.">
        <title>Draft Genome Sequence of Paenibacillus pini JCM 16418T, Isolated from the Rhizosphere of Pine Tree.</title>
        <authorList>
            <person name="Yuki M."/>
            <person name="Oshima K."/>
            <person name="Suda W."/>
            <person name="Oshida Y."/>
            <person name="Kitamura K."/>
            <person name="Iida Y."/>
            <person name="Hattori M."/>
            <person name="Ohkuma M."/>
        </authorList>
    </citation>
    <scope>NUCLEOTIDE SEQUENCE [LARGE SCALE GENOMIC DNA]</scope>
    <source>
        <strain evidence="10 11">JCM 16418</strain>
    </source>
</reference>
<dbReference type="CDD" id="cd00483">
    <property type="entry name" value="HPPK"/>
    <property type="match status" value="1"/>
</dbReference>
<dbReference type="GO" id="GO:0016301">
    <property type="term" value="F:kinase activity"/>
    <property type="evidence" value="ECO:0007669"/>
    <property type="project" value="UniProtKB-KW"/>
</dbReference>